<dbReference type="EMBL" id="CP013118">
    <property type="protein sequence ID" value="ALO15789.1"/>
    <property type="molecule type" value="Genomic_DNA"/>
</dbReference>
<keyword evidence="2" id="KW-1185">Reference proteome</keyword>
<organism evidence="1 2">
    <name type="scientific">Salinivirga cyanobacteriivorans</name>
    <dbReference type="NCBI Taxonomy" id="1307839"/>
    <lineage>
        <taxon>Bacteria</taxon>
        <taxon>Pseudomonadati</taxon>
        <taxon>Bacteroidota</taxon>
        <taxon>Bacteroidia</taxon>
        <taxon>Bacteroidales</taxon>
        <taxon>Salinivirgaceae</taxon>
        <taxon>Salinivirga</taxon>
    </lineage>
</organism>
<name>A0A0S2I0I1_9BACT</name>
<proteinExistence type="predicted"/>
<dbReference type="KEGG" id="blq:L21SP5_02156"/>
<dbReference type="AlphaFoldDB" id="A0A0S2I0I1"/>
<accession>A0A0S2I0I1</accession>
<sequence>MNFLQFRERFFELAIFNIHQVYAWQPDFDRNNITRWQKKGLLIKLRQGYYAFPEYKTSADISLYVANKLYQPSYISLHTALSFYGIIPEVVTSITSVSPLKTITFKNPFGEYVYKKIKEVLFFGFDLKPLSDRRAMKLATPEKAILDLLYLYPFYNTIQEMQELRFDVDFMYEELNIDRLIEFTDSFKSKALEKRVKRMLKLYDL</sequence>
<dbReference type="STRING" id="1307839.L21SP5_02156"/>
<evidence type="ECO:0000313" key="2">
    <source>
        <dbReference type="Proteomes" id="UP000064893"/>
    </source>
</evidence>
<protein>
    <recommendedName>
        <fullName evidence="3">AbiEi antitoxin C-terminal domain-containing protein</fullName>
    </recommendedName>
</protein>
<dbReference type="Proteomes" id="UP000064893">
    <property type="component" value="Chromosome"/>
</dbReference>
<reference evidence="1 2" key="1">
    <citation type="submission" date="2015-11" db="EMBL/GenBank/DDBJ databases">
        <title>Description and complete genome sequence of a novel strain predominating in hypersaline microbial mats and representing a new family of the Bacteriodetes phylum.</title>
        <authorList>
            <person name="Spring S."/>
            <person name="Bunk B."/>
            <person name="Sproer C."/>
            <person name="Klenk H.-P."/>
        </authorList>
    </citation>
    <scope>NUCLEOTIDE SEQUENCE [LARGE SCALE GENOMIC DNA]</scope>
    <source>
        <strain evidence="1 2">L21-Spi-D4</strain>
    </source>
</reference>
<dbReference type="OrthoDB" id="191172at2"/>
<gene>
    <name evidence="1" type="ORF">L21SP5_02156</name>
</gene>
<dbReference type="RefSeq" id="WP_057953222.1">
    <property type="nucleotide sequence ID" value="NZ_CP013118.1"/>
</dbReference>
<evidence type="ECO:0000313" key="1">
    <source>
        <dbReference type="EMBL" id="ALO15789.1"/>
    </source>
</evidence>
<evidence type="ECO:0008006" key="3">
    <source>
        <dbReference type="Google" id="ProtNLM"/>
    </source>
</evidence>